<evidence type="ECO:0000313" key="4">
    <source>
        <dbReference type="Proteomes" id="UP000494205"/>
    </source>
</evidence>
<gene>
    <name evidence="2" type="ORF">C0Z16_28140</name>
    <name evidence="1" type="ORF">LMG27174_05807</name>
</gene>
<protein>
    <submittedName>
        <fullName evidence="1">Uncharacterized protein</fullName>
    </submittedName>
</protein>
<dbReference type="OrthoDB" id="7842371at2"/>
<dbReference type="SUPFAM" id="SSF75011">
    <property type="entry name" value="3-carboxy-cis,cis-mucoante lactonizing enzyme"/>
    <property type="match status" value="1"/>
</dbReference>
<organism evidence="1 4">
    <name type="scientific">Paraburkholderia rhynchosiae</name>
    <dbReference type="NCBI Taxonomy" id="487049"/>
    <lineage>
        <taxon>Bacteria</taxon>
        <taxon>Pseudomonadati</taxon>
        <taxon>Pseudomonadota</taxon>
        <taxon>Betaproteobacteria</taxon>
        <taxon>Burkholderiales</taxon>
        <taxon>Burkholderiaceae</taxon>
        <taxon>Paraburkholderia</taxon>
    </lineage>
</organism>
<sequence length="477" mass="52090">MKTPFFGGAYQAFSKNLDAQRCVNLYLENDESKQGRDIAALRGCPGLDFLCTCGTGPIRGVRTVRNLLYVVSGFLVFSVDAALKVTTIGSIGTSTSPVSMSDNGSQVIIVDGQAGYLITISTATITQITDAAFPSNPVTVTFFDSFFIVNQGNTQQFWVSGSNDGSVWDGTDFASKEGGPDLLVGLIQVDRQLWLFGDNTTEVWYDAGGSNFPFARVDGVFVETGLASPYCMVLLDNSVFWLGADQRGQGIVYRSNGYQPQRISTFAIERVLSAEVISDAIAYSYQANGHSFYVLLLPSADMTFVFDVSTNLWHERASYDPVLGQFHRHRSNCADFFNGMNVVGDYQNGNIYVFNDDTPTDNGVTRKWVRSWQALPEGLNRGKEVFYSNLEIFAETGQAPQTGQAAKPTVSLRISNDGGHTFPIEQFRSMGLAGQTTHRLLFQNLGKSRNRVFELSGTAPIVPVFVGAELDAVQGTS</sequence>
<dbReference type="AlphaFoldDB" id="A0A2N7W9C7"/>
<keyword evidence="3" id="KW-1185">Reference proteome</keyword>
<dbReference type="Proteomes" id="UP000494205">
    <property type="component" value="Unassembled WGS sequence"/>
</dbReference>
<reference evidence="1 4" key="2">
    <citation type="submission" date="2020-04" db="EMBL/GenBank/DDBJ databases">
        <authorList>
            <person name="De Canck E."/>
        </authorList>
    </citation>
    <scope>NUCLEOTIDE SEQUENCE [LARGE SCALE GENOMIC DNA]</scope>
    <source>
        <strain evidence="1 4">LMG 27174</strain>
    </source>
</reference>
<dbReference type="EMBL" id="PNXY01000026">
    <property type="protein sequence ID" value="PMS26007.1"/>
    <property type="molecule type" value="Genomic_DNA"/>
</dbReference>
<proteinExistence type="predicted"/>
<name>A0A2N7W9C7_9BURK</name>
<dbReference type="Proteomes" id="UP000235659">
    <property type="component" value="Unassembled WGS sequence"/>
</dbReference>
<evidence type="ECO:0000313" key="1">
    <source>
        <dbReference type="EMBL" id="CAB3731121.1"/>
    </source>
</evidence>
<evidence type="ECO:0000313" key="2">
    <source>
        <dbReference type="EMBL" id="PMS26007.1"/>
    </source>
</evidence>
<evidence type="ECO:0000313" key="3">
    <source>
        <dbReference type="Proteomes" id="UP000235659"/>
    </source>
</evidence>
<dbReference type="EMBL" id="CADIJZ010000027">
    <property type="protein sequence ID" value="CAB3731121.1"/>
    <property type="molecule type" value="Genomic_DNA"/>
</dbReference>
<dbReference type="RefSeq" id="WP_102635333.1">
    <property type="nucleotide sequence ID" value="NZ_CADIJZ010000027.1"/>
</dbReference>
<accession>A0A2N7W9C7</accession>
<reference evidence="2 3" key="1">
    <citation type="submission" date="2018-01" db="EMBL/GenBank/DDBJ databases">
        <title>Whole genome analyses suggest that Burkholderia sensu lato contains two further novel genera in the rhizoxinica-symbiotica group Mycetohabitans gen. nov., and Trinickia gen. nov.: implications for the evolution of diazotrophy and nodulation in the Burkholderiaceae.</title>
        <authorList>
            <person name="Estrada-de los Santos P."/>
            <person name="Palmer M."/>
            <person name="Chavez-Ramirez B."/>
            <person name="Beukes C."/>
            <person name="Steenkamp E.T."/>
            <person name="Hirsch A.M."/>
            <person name="Manyaka P."/>
            <person name="Maluk M."/>
            <person name="Lafos M."/>
            <person name="Crook M."/>
            <person name="Gross E."/>
            <person name="Simon M.F."/>
            <person name="Bueno dos Reis Junior F."/>
            <person name="Poole P.S."/>
            <person name="Venter S.N."/>
            <person name="James E.K."/>
        </authorList>
    </citation>
    <scope>NUCLEOTIDE SEQUENCE [LARGE SCALE GENOMIC DNA]</scope>
    <source>
        <strain evidence="2 3">WSM 3937</strain>
    </source>
</reference>